<dbReference type="Pfam" id="PF18538">
    <property type="entry name" value="DUF5624"/>
    <property type="match status" value="1"/>
</dbReference>
<organism evidence="5 6">
    <name type="scientific">Talaromyces proteolyticus</name>
    <dbReference type="NCBI Taxonomy" id="1131652"/>
    <lineage>
        <taxon>Eukaryota</taxon>
        <taxon>Fungi</taxon>
        <taxon>Dikarya</taxon>
        <taxon>Ascomycota</taxon>
        <taxon>Pezizomycotina</taxon>
        <taxon>Eurotiomycetes</taxon>
        <taxon>Eurotiomycetidae</taxon>
        <taxon>Eurotiales</taxon>
        <taxon>Trichocomaceae</taxon>
        <taxon>Talaromyces</taxon>
        <taxon>Talaromyces sect. Bacilispori</taxon>
    </lineage>
</organism>
<dbReference type="Proteomes" id="UP001201262">
    <property type="component" value="Unassembled WGS sequence"/>
</dbReference>
<dbReference type="InterPro" id="IPR029058">
    <property type="entry name" value="AB_hydrolase_fold"/>
</dbReference>
<evidence type="ECO:0000313" key="6">
    <source>
        <dbReference type="Proteomes" id="UP001201262"/>
    </source>
</evidence>
<feature type="domain" description="AB hydrolase-1" evidence="3">
    <location>
        <begin position="822"/>
        <end position="1061"/>
    </location>
</feature>
<protein>
    <recommendedName>
        <fullName evidence="7">AB hydrolase-1 domain-containing protein</fullName>
    </recommendedName>
</protein>
<keyword evidence="2" id="KW-0677">Repeat</keyword>
<evidence type="ECO:0000256" key="1">
    <source>
        <dbReference type="ARBA" id="ARBA00022729"/>
    </source>
</evidence>
<evidence type="ECO:0000256" key="2">
    <source>
        <dbReference type="ARBA" id="ARBA00022737"/>
    </source>
</evidence>
<evidence type="ECO:0008006" key="7">
    <source>
        <dbReference type="Google" id="ProtNLM"/>
    </source>
</evidence>
<keyword evidence="1" id="KW-0732">Signal</keyword>
<dbReference type="RefSeq" id="XP_046076402.1">
    <property type="nucleotide sequence ID" value="XM_046221985.1"/>
</dbReference>
<sequence length="1077" mass="119963">MAESVRVELVQSLPTSGARAVASFCLQGHQYLAIPQLAQDIPGGEAGMNLGDSNAPLLIYRADSRSDFRLFQELPVPGGEDAEFFSINDRYFLATASLRSGKGPYNLDVKSVIFEWNGLCFEKFQEIPTFAAKQWRYFSIAGRHFLALAQGVEIPGVVATVPSDSTIFEWDGSIFNEFQTVPSKWGYNWLQFSVDQQQFLAYADHIAGSILLKWDGSSFVHFQNFEGIHGRAFCFFSDEDGTAYLAFSRISSDSLLYRWNGESFVNHQCLEGAGGREFTLVRTEQNLYLVHVKFIIGGRSNPNPALDSVIYQVEKDGLKVVSTFPTLGATDVMALSRNDQLYMVVTESLTAAQRFRTDTHIYHLVTGNTSHSRRDIINKKASYQSPEFLELFTAYTASNVSIGSQLTTTMAQQMSSYPLLVATSFDILLFPGNGKQPEYLNFRLGNRGFKELAAISHLGPALGSLVQMHEAGAARDSWQPHARRLLEKVIAVQKINSESLWRDLIQAESYKGRESSISSMIDYACAITRKYLELMLEDLNVLSAEFLRENYLEAVGDRLNATVPFNAIMIATFFLVGLDTSYRIRQWFENYDLDWQNGMVLITGRQGRETSGVTISTSSVAQMILQSSNLKLPVERLYIAPHGPVPDIKDATDIRTLRDYEPRFRKLWSGLYGMGQLGQTMFTAYPAFMPKQDSMPVIDSSTTTVSELPKISNPNDWFSMNTRMRVVLEDPRQLLSGCVADYAAEQLRLFRSDLSKVIVPGLDGVDYSSKLPIYKFLVREKAFTISSCPYPLGTDLPATIRTIKVNGGTLAYRENGPSNGQTVIWIHGLPLDSRSWAAQFDYFSDKYQNIFVDLRGYGSSSKLPSGITDITQLYCDDILALMNHLNISSAAMVGFASAGHVALRFSAQNPGRISKLVVLNGSPRFKRNATDYTFGFSDTQIQDHFLAAADSGGVEALADAILDPVVVFQDLNASDAEKVSSWFRVMCYNAGLDTLLGFFRGIVNDDDRHWVPFIRAPVLILSSSLGKEVPAQTAMYLRQHIQKSKLVEIPDADHFLHITRPVIVNQLIGGFLASASS</sequence>
<dbReference type="InterPro" id="IPR005492">
    <property type="entry name" value="EPTP"/>
</dbReference>
<comment type="caution">
    <text evidence="5">The sequence shown here is derived from an EMBL/GenBank/DDBJ whole genome shotgun (WGS) entry which is preliminary data.</text>
</comment>
<dbReference type="SUPFAM" id="SSF50998">
    <property type="entry name" value="Quinoprotein alcohol dehydrogenase-like"/>
    <property type="match status" value="1"/>
</dbReference>
<feature type="domain" description="DUF5624" evidence="4">
    <location>
        <begin position="446"/>
        <end position="578"/>
    </location>
</feature>
<dbReference type="SUPFAM" id="SSF53474">
    <property type="entry name" value="alpha/beta-Hydrolases"/>
    <property type="match status" value="1"/>
</dbReference>
<gene>
    <name evidence="5" type="ORF">BGW36DRAFT_457673</name>
</gene>
<reference evidence="5" key="1">
    <citation type="submission" date="2021-12" db="EMBL/GenBank/DDBJ databases">
        <title>Convergent genome expansion in fungi linked to evolution of root-endophyte symbiosis.</title>
        <authorList>
            <consortium name="DOE Joint Genome Institute"/>
            <person name="Ke Y.-H."/>
            <person name="Bonito G."/>
            <person name="Liao H.-L."/>
            <person name="Looney B."/>
            <person name="Rojas-Flechas A."/>
            <person name="Nash J."/>
            <person name="Hameed K."/>
            <person name="Schadt C."/>
            <person name="Martin F."/>
            <person name="Crous P.W."/>
            <person name="Miettinen O."/>
            <person name="Magnuson J.K."/>
            <person name="Labbe J."/>
            <person name="Jacobson D."/>
            <person name="Doktycz M.J."/>
            <person name="Veneault-Fourrey C."/>
            <person name="Kuo A."/>
            <person name="Mondo S."/>
            <person name="Calhoun S."/>
            <person name="Riley R."/>
            <person name="Ohm R."/>
            <person name="LaButti K."/>
            <person name="Andreopoulos B."/>
            <person name="Pangilinan J."/>
            <person name="Nolan M."/>
            <person name="Tritt A."/>
            <person name="Clum A."/>
            <person name="Lipzen A."/>
            <person name="Daum C."/>
            <person name="Barry K."/>
            <person name="Grigoriev I.V."/>
            <person name="Vilgalys R."/>
        </authorList>
    </citation>
    <scope>NUCLEOTIDE SEQUENCE</scope>
    <source>
        <strain evidence="5">PMI_201</strain>
    </source>
</reference>
<dbReference type="GeneID" id="70252272"/>
<dbReference type="AlphaFoldDB" id="A0AAD4Q4R1"/>
<evidence type="ECO:0000259" key="4">
    <source>
        <dbReference type="Pfam" id="PF18538"/>
    </source>
</evidence>
<dbReference type="Gene3D" id="3.40.50.1820">
    <property type="entry name" value="alpha/beta hydrolase"/>
    <property type="match status" value="1"/>
</dbReference>
<dbReference type="PROSITE" id="PS50912">
    <property type="entry name" value="EAR"/>
    <property type="match status" value="4"/>
</dbReference>
<dbReference type="Pfam" id="PF03736">
    <property type="entry name" value="EPTP"/>
    <property type="match status" value="4"/>
</dbReference>
<dbReference type="InterPro" id="IPR009039">
    <property type="entry name" value="EAR"/>
</dbReference>
<dbReference type="InterPro" id="IPR000073">
    <property type="entry name" value="AB_hydrolase_1"/>
</dbReference>
<keyword evidence="6" id="KW-1185">Reference proteome</keyword>
<evidence type="ECO:0000313" key="5">
    <source>
        <dbReference type="EMBL" id="KAH8703384.1"/>
    </source>
</evidence>
<proteinExistence type="predicted"/>
<evidence type="ECO:0000259" key="3">
    <source>
        <dbReference type="Pfam" id="PF00561"/>
    </source>
</evidence>
<dbReference type="InterPro" id="IPR041132">
    <property type="entry name" value="DUF5624"/>
</dbReference>
<accession>A0AAD4Q4R1</accession>
<dbReference type="EMBL" id="JAJTJA010000002">
    <property type="protein sequence ID" value="KAH8703384.1"/>
    <property type="molecule type" value="Genomic_DNA"/>
</dbReference>
<dbReference type="PANTHER" id="PTHR43798">
    <property type="entry name" value="MONOACYLGLYCEROL LIPASE"/>
    <property type="match status" value="1"/>
</dbReference>
<dbReference type="InterPro" id="IPR011047">
    <property type="entry name" value="Quinoprotein_ADH-like_sf"/>
</dbReference>
<dbReference type="InterPro" id="IPR050266">
    <property type="entry name" value="AB_hydrolase_sf"/>
</dbReference>
<name>A0AAD4Q4R1_9EURO</name>
<dbReference type="Pfam" id="PF00561">
    <property type="entry name" value="Abhydrolase_1"/>
    <property type="match status" value="1"/>
</dbReference>